<sequence>MKAITIKQPWATLIAIGAKKFETRSWQTKYRGPIAIHAGKTIDIDACHDKSIIEALNKVGIFLTNDLPTGAIIAIAELKKCWSIVHHPGTDVDIAKTIQVGGELNVPRKHPDFHKYIVPTEEEVDFGDWTPGRYAWELDNVQKLNIPVPAKGKLSLWEWEEYSECL</sequence>
<organism evidence="2">
    <name type="scientific">Ornithinibacillus sp. 4-3</name>
    <dbReference type="NCBI Taxonomy" id="3231488"/>
    <lineage>
        <taxon>Bacteria</taxon>
        <taxon>Bacillati</taxon>
        <taxon>Bacillota</taxon>
        <taxon>Bacilli</taxon>
        <taxon>Bacillales</taxon>
        <taxon>Bacillaceae</taxon>
        <taxon>Ornithinibacillus</taxon>
    </lineage>
</organism>
<dbReference type="AlphaFoldDB" id="A0AB39HNT0"/>
<dbReference type="SUPFAM" id="SSF88697">
    <property type="entry name" value="PUA domain-like"/>
    <property type="match status" value="1"/>
</dbReference>
<protein>
    <submittedName>
        <fullName evidence="2">ASCH domain-containing protein</fullName>
    </submittedName>
</protein>
<dbReference type="InterPro" id="IPR007374">
    <property type="entry name" value="ASCH_domain"/>
</dbReference>
<dbReference type="CDD" id="cd06554">
    <property type="entry name" value="ASCH_ASC-1_like"/>
    <property type="match status" value="1"/>
</dbReference>
<dbReference type="Gene3D" id="2.30.130.30">
    <property type="entry name" value="Hypothetical protein"/>
    <property type="match status" value="1"/>
</dbReference>
<reference evidence="2" key="1">
    <citation type="submission" date="2024-07" db="EMBL/GenBank/DDBJ databases">
        <title>Halotolerant mesophilic bacterium Ornithinibacillus sp. 4-3, sp. nov., isolated from soil.</title>
        <authorList>
            <person name="Sidarenka A.V."/>
            <person name="Guliayeva D.E."/>
            <person name="Leanovich S.I."/>
            <person name="Hileuskaya K.S."/>
            <person name="Akhremchuk A.E."/>
            <person name="Sikolenko M.A."/>
            <person name="Valentovich L.N."/>
        </authorList>
    </citation>
    <scope>NUCLEOTIDE SEQUENCE</scope>
    <source>
        <strain evidence="2">4-3</strain>
    </source>
</reference>
<accession>A0AB39HNT0</accession>
<feature type="domain" description="ASCH" evidence="1">
    <location>
        <begin position="4"/>
        <end position="83"/>
    </location>
</feature>
<proteinExistence type="predicted"/>
<evidence type="ECO:0000259" key="1">
    <source>
        <dbReference type="Pfam" id="PF04266"/>
    </source>
</evidence>
<dbReference type="Pfam" id="PF04266">
    <property type="entry name" value="ASCH"/>
    <property type="match status" value="1"/>
</dbReference>
<dbReference type="RefSeq" id="WP_368653744.1">
    <property type="nucleotide sequence ID" value="NZ_CP162599.1"/>
</dbReference>
<gene>
    <name evidence="2" type="ORF">AB4Y30_01400</name>
</gene>
<name>A0AB39HNT0_9BACI</name>
<evidence type="ECO:0000313" key="2">
    <source>
        <dbReference type="EMBL" id="XDK33057.1"/>
    </source>
</evidence>
<dbReference type="EMBL" id="CP162599">
    <property type="protein sequence ID" value="XDK33057.1"/>
    <property type="molecule type" value="Genomic_DNA"/>
</dbReference>
<dbReference type="InterPro" id="IPR015947">
    <property type="entry name" value="PUA-like_sf"/>
</dbReference>